<dbReference type="Proteomes" id="UP001236507">
    <property type="component" value="Unassembled WGS sequence"/>
</dbReference>
<keyword evidence="1" id="KW-1133">Transmembrane helix</keyword>
<feature type="transmembrane region" description="Helical" evidence="1">
    <location>
        <begin position="40"/>
        <end position="61"/>
    </location>
</feature>
<dbReference type="RefSeq" id="WP_283343844.1">
    <property type="nucleotide sequence ID" value="NZ_JASHIF010000004.1"/>
</dbReference>
<keyword evidence="1" id="KW-0472">Membrane</keyword>
<evidence type="ECO:0000313" key="2">
    <source>
        <dbReference type="EMBL" id="MDI9858700.1"/>
    </source>
</evidence>
<protein>
    <submittedName>
        <fullName evidence="2">Uncharacterized protein</fullName>
    </submittedName>
</protein>
<dbReference type="EMBL" id="JASHIF010000004">
    <property type="protein sequence ID" value="MDI9858700.1"/>
    <property type="molecule type" value="Genomic_DNA"/>
</dbReference>
<reference evidence="2 3" key="1">
    <citation type="submission" date="2023-05" db="EMBL/GenBank/DDBJ databases">
        <title>Novel species of genus Flectobacillus isolated from stream in China.</title>
        <authorList>
            <person name="Lu H."/>
        </authorList>
    </citation>
    <scope>NUCLEOTIDE SEQUENCE [LARGE SCALE GENOMIC DNA]</scope>
    <source>
        <strain evidence="2 3">KCTC 42575</strain>
    </source>
</reference>
<comment type="caution">
    <text evidence="2">The sequence shown here is derived from an EMBL/GenBank/DDBJ whole genome shotgun (WGS) entry which is preliminary data.</text>
</comment>
<dbReference type="Pfam" id="PF20664">
    <property type="entry name" value="DUF6814"/>
    <property type="match status" value="1"/>
</dbReference>
<accession>A0ABT6Y572</accession>
<evidence type="ECO:0000313" key="3">
    <source>
        <dbReference type="Proteomes" id="UP001236507"/>
    </source>
</evidence>
<gene>
    <name evidence="2" type="ORF">QM524_05740</name>
</gene>
<keyword evidence="3" id="KW-1185">Reference proteome</keyword>
<organism evidence="2 3">
    <name type="scientific">Flectobacillus roseus</name>
    <dbReference type="NCBI Taxonomy" id="502259"/>
    <lineage>
        <taxon>Bacteria</taxon>
        <taxon>Pseudomonadati</taxon>
        <taxon>Bacteroidota</taxon>
        <taxon>Cytophagia</taxon>
        <taxon>Cytophagales</taxon>
        <taxon>Flectobacillaceae</taxon>
        <taxon>Flectobacillus</taxon>
    </lineage>
</organism>
<evidence type="ECO:0000256" key="1">
    <source>
        <dbReference type="SAM" id="Phobius"/>
    </source>
</evidence>
<sequence>MDGIKKILGIVWILLGIAAAWFGITVLGLPKLASGKQDDLVFGIIIMFILTPIITGGLLIFGKYALQGEFSEENA</sequence>
<name>A0ABT6Y572_9BACT</name>
<dbReference type="InterPro" id="IPR049211">
    <property type="entry name" value="DUF6814"/>
</dbReference>
<proteinExistence type="predicted"/>
<keyword evidence="1" id="KW-0812">Transmembrane</keyword>
<feature type="transmembrane region" description="Helical" evidence="1">
    <location>
        <begin position="7"/>
        <end position="28"/>
    </location>
</feature>